<evidence type="ECO:0000313" key="1">
    <source>
        <dbReference type="EMBL" id="KKW68830.1"/>
    </source>
</evidence>
<keyword evidence="2" id="KW-1185">Reference proteome</keyword>
<comment type="caution">
    <text evidence="1">The sequence shown here is derived from an EMBL/GenBank/DDBJ whole genome shotgun (WGS) entry which is preliminary data.</text>
</comment>
<name>A0A0U1Q252_9BURK</name>
<organism evidence="1 2">
    <name type="scientific">Lampropedia cohaerens</name>
    <dbReference type="NCBI Taxonomy" id="1610491"/>
    <lineage>
        <taxon>Bacteria</taxon>
        <taxon>Pseudomonadati</taxon>
        <taxon>Pseudomonadota</taxon>
        <taxon>Betaproteobacteria</taxon>
        <taxon>Burkholderiales</taxon>
        <taxon>Comamonadaceae</taxon>
        <taxon>Lampropedia</taxon>
    </lineage>
</organism>
<evidence type="ECO:0000313" key="2">
    <source>
        <dbReference type="Proteomes" id="UP000050580"/>
    </source>
</evidence>
<dbReference type="STRING" id="1610491.AAV94_02500"/>
<dbReference type="AlphaFoldDB" id="A0A0U1Q252"/>
<dbReference type="EMBL" id="LBNQ01000012">
    <property type="protein sequence ID" value="KKW68830.1"/>
    <property type="molecule type" value="Genomic_DNA"/>
</dbReference>
<accession>A0A0U1Q252</accession>
<sequence length="657" mass="70009">MDDADSNWQHFQQAVVAALREGGALARRALRDTGVRLAQRQDVAVAAEATPAQQALRMLDQHHDDWVRRYPAYLLEAFAEMVAFDPCTQDDGLASGLGDFGYSEELSIQAKSEIMHACRTLEAAVERPLAQLDGLISGARGYAYSRRSRNPLRPDNYLLAAQQLVYQSATGVAEVVNVLFLKTFAAALAPALVRSYGFIVQQLSEAGVAAVPKRQTGFGGLTTGFGHMALLGAEAGVQAEQILTRDALLVALGADAPGYRIAEPGADVAQHAGAPAAARALALPPATETISLQTLLVRTAKVVEKASPLKEVLALMQPALRQLVQSDPAFLRQAAHPARQFLAALVDCATRAQTLPAPQAQALIAGIRQVVRDVAGGDAADVRPFEQGLTLLRTAYASFSPSPVRARDTIAPADLLAAVTAHIHAEPAYAAAHPRVQTFVAGPWARVVARSLLRHAHATEHAFNSVDALIAEDPQGYLQLVPLLLLSVQAGSLGQDAQRLRAIKAMHGVIAKGLAEAGIPRGKVESAVSKLKELHRQALQQAMADGRGGTDGVQAASSLDAGHQPAPLQVPHLTVDVTVPEGRQGGVQRYTGDALPKLEVGRWYLLGGADMPQRTQLSWASPDKSMFMFTSSDGQNQTLTLRRVQQLVNNAQLKCVE</sequence>
<protein>
    <recommendedName>
        <fullName evidence="3">DUF1631 domain-containing protein</fullName>
    </recommendedName>
</protein>
<dbReference type="RefSeq" id="WP_046740757.1">
    <property type="nucleotide sequence ID" value="NZ_LBNQ01000012.1"/>
</dbReference>
<gene>
    <name evidence="1" type="ORF">AAV94_02500</name>
</gene>
<dbReference type="OrthoDB" id="6188167at2"/>
<dbReference type="InterPro" id="IPR012434">
    <property type="entry name" value="DUF1631"/>
</dbReference>
<reference evidence="1 2" key="1">
    <citation type="submission" date="2015-05" db="EMBL/GenBank/DDBJ databases">
        <title>Draft genome sequence of Lampropedia sp. CT6, isolated from the microbial mat of a hot water spring, located at Manikaran, India.</title>
        <authorList>
            <person name="Tripathi C."/>
            <person name="Rani P."/>
            <person name="Mahato N.K."/>
            <person name="Lal R."/>
        </authorList>
    </citation>
    <scope>NUCLEOTIDE SEQUENCE [LARGE SCALE GENOMIC DNA]</scope>
    <source>
        <strain evidence="1 2">CT6</strain>
    </source>
</reference>
<evidence type="ECO:0008006" key="3">
    <source>
        <dbReference type="Google" id="ProtNLM"/>
    </source>
</evidence>
<dbReference type="Pfam" id="PF07793">
    <property type="entry name" value="DUF1631"/>
    <property type="match status" value="1"/>
</dbReference>
<dbReference type="Proteomes" id="UP000050580">
    <property type="component" value="Unassembled WGS sequence"/>
</dbReference>
<proteinExistence type="predicted"/>